<keyword evidence="2" id="KW-1185">Reference proteome</keyword>
<name>A0ABS5RFC5_9MYCO</name>
<dbReference type="EMBL" id="JAHCLR010000003">
    <property type="protein sequence ID" value="MBS9532374.1"/>
    <property type="molecule type" value="Genomic_DNA"/>
</dbReference>
<organism evidence="1 2">
    <name type="scientific">Mycolicibacter acidiphilus</name>
    <dbReference type="NCBI Taxonomy" id="2835306"/>
    <lineage>
        <taxon>Bacteria</taxon>
        <taxon>Bacillati</taxon>
        <taxon>Actinomycetota</taxon>
        <taxon>Actinomycetes</taxon>
        <taxon>Mycobacteriales</taxon>
        <taxon>Mycobacteriaceae</taxon>
        <taxon>Mycolicibacter</taxon>
    </lineage>
</organism>
<sequence length="76" mass="8587">MTAAEPERYSGEYAWRLDLQRRDEAIEPFWYGSEGFPPAAAVLSPFVDPVEFVSVEDWLAAALDAAQRAQQRPKQS</sequence>
<evidence type="ECO:0000313" key="2">
    <source>
        <dbReference type="Proteomes" id="UP001519535"/>
    </source>
</evidence>
<reference evidence="1 2" key="1">
    <citation type="submission" date="2021-05" db="EMBL/GenBank/DDBJ databases">
        <title>Mycobacterium acidophilum sp. nov., an extremely acid-tolerant member of the genus Mycobacterium.</title>
        <authorList>
            <person name="Xia J."/>
        </authorList>
    </citation>
    <scope>NUCLEOTIDE SEQUENCE [LARGE SCALE GENOMIC DNA]</scope>
    <source>
        <strain evidence="1 2">M1</strain>
    </source>
</reference>
<comment type="caution">
    <text evidence="1">The sequence shown here is derived from an EMBL/GenBank/DDBJ whole genome shotgun (WGS) entry which is preliminary data.</text>
</comment>
<proteinExistence type="predicted"/>
<accession>A0ABS5RFC5</accession>
<dbReference type="Proteomes" id="UP001519535">
    <property type="component" value="Unassembled WGS sequence"/>
</dbReference>
<protein>
    <submittedName>
        <fullName evidence="1">Uncharacterized protein</fullName>
    </submittedName>
</protein>
<gene>
    <name evidence="1" type="ORF">KIH27_02085</name>
</gene>
<evidence type="ECO:0000313" key="1">
    <source>
        <dbReference type="EMBL" id="MBS9532374.1"/>
    </source>
</evidence>
<dbReference type="RefSeq" id="WP_214091262.1">
    <property type="nucleotide sequence ID" value="NZ_JAHCLR010000003.1"/>
</dbReference>